<dbReference type="InterPro" id="IPR057842">
    <property type="entry name" value="WH_MER3"/>
</dbReference>
<feature type="domain" description="Helicase C-terminal" evidence="13">
    <location>
        <begin position="230"/>
        <end position="430"/>
    </location>
</feature>
<evidence type="ECO:0000256" key="6">
    <source>
        <dbReference type="ARBA" id="ARBA00023235"/>
    </source>
</evidence>
<evidence type="ECO:0000259" key="13">
    <source>
        <dbReference type="PROSITE" id="PS51194"/>
    </source>
</evidence>
<evidence type="ECO:0000256" key="2">
    <source>
        <dbReference type="ARBA" id="ARBA00022741"/>
    </source>
</evidence>
<comment type="catalytic activity">
    <reaction evidence="8">
        <text>Couples ATP hydrolysis with the unwinding of duplex DNA by translocating in the 3'-5' direction.</text>
        <dbReference type="EC" id="5.6.2.4"/>
    </reaction>
</comment>
<dbReference type="Proteomes" id="UP001151699">
    <property type="component" value="Chromosome X"/>
</dbReference>
<evidence type="ECO:0000256" key="5">
    <source>
        <dbReference type="ARBA" id="ARBA00022840"/>
    </source>
</evidence>
<organism evidence="14 15">
    <name type="scientific">Pseudolycoriella hygida</name>
    <dbReference type="NCBI Taxonomy" id="35572"/>
    <lineage>
        <taxon>Eukaryota</taxon>
        <taxon>Metazoa</taxon>
        <taxon>Ecdysozoa</taxon>
        <taxon>Arthropoda</taxon>
        <taxon>Hexapoda</taxon>
        <taxon>Insecta</taxon>
        <taxon>Pterygota</taxon>
        <taxon>Neoptera</taxon>
        <taxon>Endopterygota</taxon>
        <taxon>Diptera</taxon>
        <taxon>Nematocera</taxon>
        <taxon>Sciaroidea</taxon>
        <taxon>Sciaridae</taxon>
        <taxon>Pseudolycoriella</taxon>
    </lineage>
</organism>
<evidence type="ECO:0000256" key="1">
    <source>
        <dbReference type="ARBA" id="ARBA00010140"/>
    </source>
</evidence>
<dbReference type="GO" id="GO:0003676">
    <property type="term" value="F:nucleic acid binding"/>
    <property type="evidence" value="ECO:0007669"/>
    <property type="project" value="InterPro"/>
</dbReference>
<gene>
    <name evidence="14" type="primary">HFM1</name>
    <name evidence="14" type="ORF">Bhyg_10431</name>
</gene>
<dbReference type="InterPro" id="IPR036388">
    <property type="entry name" value="WH-like_DNA-bd_sf"/>
</dbReference>
<proteinExistence type="inferred from homology"/>
<dbReference type="CDD" id="cd18795">
    <property type="entry name" value="SF2_C_Ski2"/>
    <property type="match status" value="1"/>
</dbReference>
<dbReference type="Gene3D" id="1.10.3380.10">
    <property type="entry name" value="Sec63 N-terminal domain-like domain"/>
    <property type="match status" value="1"/>
</dbReference>
<feature type="domain" description="Helicase ATP-binding" evidence="12">
    <location>
        <begin position="7"/>
        <end position="194"/>
    </location>
</feature>
<evidence type="ECO:0000313" key="14">
    <source>
        <dbReference type="EMBL" id="KAJ6637700.1"/>
    </source>
</evidence>
<dbReference type="SMART" id="SM00487">
    <property type="entry name" value="DEXDc"/>
    <property type="match status" value="1"/>
</dbReference>
<keyword evidence="6" id="KW-0413">Isomerase</keyword>
<dbReference type="PROSITE" id="PS51194">
    <property type="entry name" value="HELICASE_CTER"/>
    <property type="match status" value="1"/>
</dbReference>
<dbReference type="SMART" id="SM00490">
    <property type="entry name" value="HELICc"/>
    <property type="match status" value="1"/>
</dbReference>
<comment type="caution">
    <text evidence="14">The sequence shown here is derived from an EMBL/GenBank/DDBJ whole genome shotgun (WGS) entry which is preliminary data.</text>
</comment>
<protein>
    <recommendedName>
        <fullName evidence="9">DNA 3'-5' helicase</fullName>
        <ecNumber evidence="9">5.6.2.4</ecNumber>
    </recommendedName>
</protein>
<dbReference type="GO" id="GO:0043138">
    <property type="term" value="F:3'-5' DNA helicase activity"/>
    <property type="evidence" value="ECO:0007669"/>
    <property type="project" value="UniProtKB-EC"/>
</dbReference>
<feature type="region of interest" description="Disordered" evidence="11">
    <location>
        <begin position="810"/>
        <end position="834"/>
    </location>
</feature>
<feature type="compositionally biased region" description="Basic and acidic residues" evidence="11">
    <location>
        <begin position="813"/>
        <end position="828"/>
    </location>
</feature>
<dbReference type="FunFam" id="1.10.10.10:FF:000012">
    <property type="entry name" value="U5 small nuclear ribonucleoprotein helicase"/>
    <property type="match status" value="1"/>
</dbReference>
<dbReference type="Pfam" id="PF00270">
    <property type="entry name" value="DEAD"/>
    <property type="match status" value="1"/>
</dbReference>
<dbReference type="EC" id="5.6.2.4" evidence="9"/>
<evidence type="ECO:0000256" key="10">
    <source>
        <dbReference type="ARBA" id="ARBA00048988"/>
    </source>
</evidence>
<comment type="similarity">
    <text evidence="1">Belongs to the helicase family. SKI2 subfamily.</text>
</comment>
<dbReference type="SMART" id="SM00973">
    <property type="entry name" value="Sec63"/>
    <property type="match status" value="1"/>
</dbReference>
<dbReference type="PANTHER" id="PTHR47835:SF3">
    <property type="entry name" value="HELICASE FOR MEIOSIS 1"/>
    <property type="match status" value="1"/>
</dbReference>
<evidence type="ECO:0000259" key="12">
    <source>
        <dbReference type="PROSITE" id="PS51192"/>
    </source>
</evidence>
<keyword evidence="3" id="KW-0378">Hydrolase</keyword>
<dbReference type="Pfam" id="PF00271">
    <property type="entry name" value="Helicase_C"/>
    <property type="match status" value="1"/>
</dbReference>
<evidence type="ECO:0000256" key="4">
    <source>
        <dbReference type="ARBA" id="ARBA00022806"/>
    </source>
</evidence>
<dbReference type="PANTHER" id="PTHR47835">
    <property type="entry name" value="HFM1, ATP DEPENDENT DNA HELICASE HOMOLOG"/>
    <property type="match status" value="1"/>
</dbReference>
<keyword evidence="5" id="KW-0067">ATP-binding</keyword>
<dbReference type="InterPro" id="IPR027417">
    <property type="entry name" value="P-loop_NTPase"/>
</dbReference>
<dbReference type="InterPro" id="IPR036390">
    <property type="entry name" value="WH_DNA-bd_sf"/>
</dbReference>
<sequence length="1318" mass="149949">MQSEVMDKVLHTDKSIVVSAPTGSGKTVVLELAIIKSLKTMEEIEYKGDFKFIYIAPIKALCNEIAADWKFKFDPLGVVCGSVTGDDNDFDLNTSNYNIIVTTPEKFDSLSRRWNVCDYMSTIKLLMIDEVHLLNEDKRGPILEAVVSRMKCIRLKLNQQQHLTNRIRFVAISATIPNIEDLALWLDDKDNTLYHKVSDDLRPVKLERHVLGYPYYNSTPFRFDMNLTYKLPAVIEKYSNNKPALIFCNSRRSAEMGATTIIDKLRFNFSDEQRQKIMTLSSQVEDLKLRKTITNGIAFHHAGLCANDKKLIEDYFRSAALPILFSTNTLAMGVNLPAYLSVIKSTEMLIAGAVHELPEAVILQMIGRAGRPQFDDHGVAVIMTQSNKVKKYESLISGTAPIESHLHNHLIEHLNSEFVSQTISNTDLVTYWMRSSYLYIRAIKKPLHYGFPANASVSTVDQKLDDLCSDAIHQLEKYGLVTKTDSFLKATQLGRLMAHYYLNFETIKHFTKITGAERIEDMFNHLVSCPDFTDGYHLRVNDKKFLNSLNKTSADNDCIRYPIQGKVKTVTDKVSCLMQAILGNIPIDDSSLTEEASQLVRLGQRIGRALQEYVANILDDKKNFSALISITYLLKSLQVNLWENSPFVFKQFKRIGYVYSKILASNGKTKLESVLSSSPSDIEMILKKRPPFGKEFLDAVSILPQFDIVLERAENQLCVTVKQINPKFVCDQTSKGLTLVIGDSTNVTWFVNHQVQYFLVKYGIFERKIFLVNPSATTVTAHLIHNGFVGLDKCETFNLCPDDQLEPIALPESSERSVRKRKSDDKNSRVPKQPKIIQYISSSKNVQKLKNNSKANNKKTKGSEAECQRQMEIMENDSIIDYTDLENSTEVSDALHADALVNDLDDDALHLDALVNDLNDAEKVIGENETAMDFVQKFKMPTKKKVFKFARSTKIPGPAIERDYGTNVEETENSLQAIHEQSRERISSDVTDRKNAKLATSDQSYKNGLNYPIIDLTANTLVESKIDTMQSKMKAKKSGMTISRPSCIKSVFGGQTLSQRPPSQCEIKTPKRKDIKFRFDDLLTPMSQTDMNLNCETQSLCDVIEGQHELHRKPVNKDVPVFPFHNFYIRNFSAAKELERIDQISQEKNEDNLVEGLTFSLEHQPFPPSKSSVQHLPEPIKRPQHPVVQKKDTFSISSPMTTNEYRYSKWNDSYKNLELSPSSEPVQLHNETLRYSQRFLSSQAATPTQQFFNYFQDDRMSSTQSNNQTTLNYTKPLLNFSNRNTWSRQSQESGPFTTSQIGNNSFLEDFPFQSQFDW</sequence>
<dbReference type="EMBL" id="WJQU01000003">
    <property type="protein sequence ID" value="KAJ6637700.1"/>
    <property type="molecule type" value="Genomic_DNA"/>
</dbReference>
<feature type="region of interest" description="Disordered" evidence="11">
    <location>
        <begin position="847"/>
        <end position="866"/>
    </location>
</feature>
<reference evidence="14" key="1">
    <citation type="submission" date="2022-07" db="EMBL/GenBank/DDBJ databases">
        <authorList>
            <person name="Trinca V."/>
            <person name="Uliana J.V.C."/>
            <person name="Torres T.T."/>
            <person name="Ward R.J."/>
            <person name="Monesi N."/>
        </authorList>
    </citation>
    <scope>NUCLEOTIDE SEQUENCE</scope>
    <source>
        <strain evidence="14">HSMRA1968</strain>
        <tissue evidence="14">Whole embryos</tissue>
    </source>
</reference>
<evidence type="ECO:0000256" key="9">
    <source>
        <dbReference type="ARBA" id="ARBA00034808"/>
    </source>
</evidence>
<evidence type="ECO:0000256" key="11">
    <source>
        <dbReference type="SAM" id="MobiDB-lite"/>
    </source>
</evidence>
<dbReference type="InterPro" id="IPR052247">
    <property type="entry name" value="Meiotic_Crossover_Helicase"/>
</dbReference>
<evidence type="ECO:0000256" key="7">
    <source>
        <dbReference type="ARBA" id="ARBA00023254"/>
    </source>
</evidence>
<accession>A0A9Q0MV17</accession>
<dbReference type="SUPFAM" id="SSF158702">
    <property type="entry name" value="Sec63 N-terminal domain-like"/>
    <property type="match status" value="1"/>
</dbReference>
<dbReference type="PROSITE" id="PS51192">
    <property type="entry name" value="HELICASE_ATP_BIND_1"/>
    <property type="match status" value="1"/>
</dbReference>
<dbReference type="InterPro" id="IPR014001">
    <property type="entry name" value="Helicase_ATP-bd"/>
</dbReference>
<dbReference type="InterPro" id="IPR011545">
    <property type="entry name" value="DEAD/DEAH_box_helicase_dom"/>
</dbReference>
<dbReference type="OrthoDB" id="5575at2759"/>
<dbReference type="GO" id="GO:0016787">
    <property type="term" value="F:hydrolase activity"/>
    <property type="evidence" value="ECO:0007669"/>
    <property type="project" value="UniProtKB-KW"/>
</dbReference>
<dbReference type="InterPro" id="IPR004179">
    <property type="entry name" value="Sec63-dom"/>
</dbReference>
<dbReference type="SUPFAM" id="SSF52540">
    <property type="entry name" value="P-loop containing nucleoside triphosphate hydrolases"/>
    <property type="match status" value="1"/>
</dbReference>
<dbReference type="InterPro" id="IPR001650">
    <property type="entry name" value="Helicase_C-like"/>
</dbReference>
<dbReference type="GO" id="GO:0051321">
    <property type="term" value="P:meiotic cell cycle"/>
    <property type="evidence" value="ECO:0007669"/>
    <property type="project" value="UniProtKB-KW"/>
</dbReference>
<keyword evidence="2" id="KW-0547">Nucleotide-binding</keyword>
<keyword evidence="4 14" id="KW-0347">Helicase</keyword>
<dbReference type="Gene3D" id="3.40.50.300">
    <property type="entry name" value="P-loop containing nucleotide triphosphate hydrolases"/>
    <property type="match status" value="2"/>
</dbReference>
<dbReference type="GO" id="GO:0005524">
    <property type="term" value="F:ATP binding"/>
    <property type="evidence" value="ECO:0007669"/>
    <property type="project" value="UniProtKB-KW"/>
</dbReference>
<name>A0A9Q0MV17_9DIPT</name>
<evidence type="ECO:0000256" key="8">
    <source>
        <dbReference type="ARBA" id="ARBA00034617"/>
    </source>
</evidence>
<dbReference type="Gene3D" id="1.10.10.10">
    <property type="entry name" value="Winged helix-like DNA-binding domain superfamily/Winged helix DNA-binding domain"/>
    <property type="match status" value="1"/>
</dbReference>
<evidence type="ECO:0000313" key="15">
    <source>
        <dbReference type="Proteomes" id="UP001151699"/>
    </source>
</evidence>
<comment type="catalytic activity">
    <reaction evidence="10">
        <text>ATP + H2O = ADP + phosphate + H(+)</text>
        <dbReference type="Rhea" id="RHEA:13065"/>
        <dbReference type="ChEBI" id="CHEBI:15377"/>
        <dbReference type="ChEBI" id="CHEBI:15378"/>
        <dbReference type="ChEBI" id="CHEBI:30616"/>
        <dbReference type="ChEBI" id="CHEBI:43474"/>
        <dbReference type="ChEBI" id="CHEBI:456216"/>
        <dbReference type="EC" id="5.6.2.4"/>
    </reaction>
</comment>
<dbReference type="Pfam" id="PF23445">
    <property type="entry name" value="WHD_SNRNP200"/>
    <property type="match status" value="1"/>
</dbReference>
<evidence type="ECO:0000256" key="3">
    <source>
        <dbReference type="ARBA" id="ARBA00022801"/>
    </source>
</evidence>
<keyword evidence="7" id="KW-0469">Meiosis</keyword>
<dbReference type="Pfam" id="PF02889">
    <property type="entry name" value="Sec63"/>
    <property type="match status" value="1"/>
</dbReference>
<dbReference type="SUPFAM" id="SSF46785">
    <property type="entry name" value="Winged helix' DNA-binding domain"/>
    <property type="match status" value="1"/>
</dbReference>
<keyword evidence="15" id="KW-1185">Reference proteome</keyword>